<feature type="transmembrane region" description="Helical" evidence="7">
    <location>
        <begin position="166"/>
        <end position="192"/>
    </location>
</feature>
<gene>
    <name evidence="9" type="ORF">AWB69_04304</name>
</gene>
<dbReference type="InterPro" id="IPR051790">
    <property type="entry name" value="Cytochrome_c-biogenesis_DsbD"/>
</dbReference>
<comment type="similarity">
    <text evidence="2">Belongs to the DsbD family.</text>
</comment>
<evidence type="ECO:0000256" key="7">
    <source>
        <dbReference type="SAM" id="Phobius"/>
    </source>
</evidence>
<comment type="subcellular location">
    <subcellularLocation>
        <location evidence="1">Membrane</location>
        <topology evidence="1">Multi-pass membrane protein</topology>
    </subcellularLocation>
</comment>
<dbReference type="Pfam" id="PF02683">
    <property type="entry name" value="DsbD_TM"/>
    <property type="match status" value="1"/>
</dbReference>
<evidence type="ECO:0000313" key="10">
    <source>
        <dbReference type="Proteomes" id="UP000054683"/>
    </source>
</evidence>
<organism evidence="9 10">
    <name type="scientific">Caballeronia udeis</name>
    <dbReference type="NCBI Taxonomy" id="1232866"/>
    <lineage>
        <taxon>Bacteria</taxon>
        <taxon>Pseudomonadati</taxon>
        <taxon>Pseudomonadota</taxon>
        <taxon>Betaproteobacteria</taxon>
        <taxon>Burkholderiales</taxon>
        <taxon>Burkholderiaceae</taxon>
        <taxon>Caballeronia</taxon>
    </lineage>
</organism>
<feature type="transmembrane region" description="Helical" evidence="7">
    <location>
        <begin position="47"/>
        <end position="70"/>
    </location>
</feature>
<dbReference type="GO" id="GO:0017004">
    <property type="term" value="P:cytochrome complex assembly"/>
    <property type="evidence" value="ECO:0007669"/>
    <property type="project" value="UniProtKB-KW"/>
</dbReference>
<keyword evidence="3 7" id="KW-0812">Transmembrane</keyword>
<evidence type="ECO:0000313" key="9">
    <source>
        <dbReference type="EMBL" id="SAL42588.1"/>
    </source>
</evidence>
<feature type="transmembrane region" description="Helical" evidence="7">
    <location>
        <begin position="82"/>
        <end position="102"/>
    </location>
</feature>
<name>A0A158HE20_9BURK</name>
<evidence type="ECO:0000256" key="4">
    <source>
        <dbReference type="ARBA" id="ARBA00022748"/>
    </source>
</evidence>
<keyword evidence="5 7" id="KW-1133">Transmembrane helix</keyword>
<accession>A0A158HE20</accession>
<proteinExistence type="inferred from homology"/>
<keyword evidence="4" id="KW-0201">Cytochrome c-type biogenesis</keyword>
<sequence length="276" mass="29497">MYLACWQTQNIAPAPFARHKPDTRERSNSTMPINGTPIVHNLLETPLALLAGLLTIASPCILPVMPILLGTSVDRPDRVRPLFVIAGFILSFAAFAMLLGAVSSTVHVAQGALRDTATALLALSGLLRVWPAPYEWLMARLEQPLQRIGTAIAPGVPAGSSNTGGFVLGMSLGAVWTPCAGPVLASILVLVVKAQDLQWSALLLALYAIGASIPMLAIIYGGQYITRRVRVVARHAPRLQQIFGALVVLTALAIYLQYDVLVYARIAAFLPSLKGF</sequence>
<dbReference type="Proteomes" id="UP000054683">
    <property type="component" value="Unassembled WGS sequence"/>
</dbReference>
<reference evidence="9 10" key="1">
    <citation type="submission" date="2016-01" db="EMBL/GenBank/DDBJ databases">
        <authorList>
            <person name="Oliw E.H."/>
        </authorList>
    </citation>
    <scope>NUCLEOTIDE SEQUENCE [LARGE SCALE GENOMIC DNA]</scope>
    <source>
        <strain evidence="9">LMG 27134</strain>
    </source>
</reference>
<evidence type="ECO:0000256" key="5">
    <source>
        <dbReference type="ARBA" id="ARBA00022989"/>
    </source>
</evidence>
<evidence type="ECO:0000256" key="6">
    <source>
        <dbReference type="ARBA" id="ARBA00023136"/>
    </source>
</evidence>
<evidence type="ECO:0000259" key="8">
    <source>
        <dbReference type="Pfam" id="PF02683"/>
    </source>
</evidence>
<feature type="domain" description="Cytochrome C biogenesis protein transmembrane" evidence="8">
    <location>
        <begin position="47"/>
        <end position="254"/>
    </location>
</feature>
<dbReference type="PANTHER" id="PTHR31272:SF9">
    <property type="entry name" value="BLL1027 PROTEIN"/>
    <property type="match status" value="1"/>
</dbReference>
<feature type="transmembrane region" description="Helical" evidence="7">
    <location>
        <begin position="242"/>
        <end position="264"/>
    </location>
</feature>
<dbReference type="GO" id="GO:0016020">
    <property type="term" value="C:membrane"/>
    <property type="evidence" value="ECO:0007669"/>
    <property type="project" value="UniProtKB-SubCell"/>
</dbReference>
<dbReference type="EMBL" id="FCOK02000029">
    <property type="protein sequence ID" value="SAL42588.1"/>
    <property type="molecule type" value="Genomic_DNA"/>
</dbReference>
<evidence type="ECO:0000256" key="2">
    <source>
        <dbReference type="ARBA" id="ARBA00006143"/>
    </source>
</evidence>
<dbReference type="AlphaFoldDB" id="A0A158HE20"/>
<feature type="transmembrane region" description="Helical" evidence="7">
    <location>
        <begin position="199"/>
        <end position="222"/>
    </location>
</feature>
<dbReference type="InterPro" id="IPR003834">
    <property type="entry name" value="Cyt_c_assmbl_TM_dom"/>
</dbReference>
<evidence type="ECO:0000256" key="3">
    <source>
        <dbReference type="ARBA" id="ARBA00022692"/>
    </source>
</evidence>
<dbReference type="PANTHER" id="PTHR31272">
    <property type="entry name" value="CYTOCHROME C-TYPE BIOGENESIS PROTEIN HI_1454-RELATED"/>
    <property type="match status" value="1"/>
</dbReference>
<keyword evidence="6 7" id="KW-0472">Membrane</keyword>
<protein>
    <submittedName>
        <fullName evidence="9">Cytochrome c biogenesis protein transmembrane region</fullName>
    </submittedName>
</protein>
<evidence type="ECO:0000256" key="1">
    <source>
        <dbReference type="ARBA" id="ARBA00004141"/>
    </source>
</evidence>